<dbReference type="InterPro" id="IPR006171">
    <property type="entry name" value="TOPRIM_dom"/>
</dbReference>
<dbReference type="AlphaFoldDB" id="A0A7L6AXS2"/>
<name>A0A7L6AXS2_9GAMM</name>
<dbReference type="Pfam" id="PF13362">
    <property type="entry name" value="Toprim_3"/>
    <property type="match status" value="1"/>
</dbReference>
<evidence type="ECO:0000259" key="1">
    <source>
        <dbReference type="Pfam" id="PF13362"/>
    </source>
</evidence>
<dbReference type="KEGG" id="this:HZT40_22520"/>
<protein>
    <submittedName>
        <fullName evidence="2">Toprim domain-containing protein</fullName>
    </submittedName>
</protein>
<sequence length="124" mass="13162">MCCLIGDSLTNPKGVYVCEGWATGSSLYELYGLPVLVAFDAGNLLPVAQAYRARYMGAHITICADNDRKTPGNPGITKAAEVAEKVPGVSVAVPQFPADAPITLSDINDLMVYSRQQSRIEATA</sequence>
<accession>A0A7L6AXS2</accession>
<dbReference type="CDD" id="cd01029">
    <property type="entry name" value="TOPRIM_primases"/>
    <property type="match status" value="1"/>
</dbReference>
<feature type="domain" description="Toprim" evidence="1">
    <location>
        <begin position="15"/>
        <end position="111"/>
    </location>
</feature>
<dbReference type="Proteomes" id="UP000510621">
    <property type="component" value="Chromosome"/>
</dbReference>
<organism evidence="2 3">
    <name type="scientific">Candidatus Thiothrix singaporensis</name>
    <dbReference type="NCBI Taxonomy" id="2799669"/>
    <lineage>
        <taxon>Bacteria</taxon>
        <taxon>Pseudomonadati</taxon>
        <taxon>Pseudomonadota</taxon>
        <taxon>Gammaproteobacteria</taxon>
        <taxon>Thiotrichales</taxon>
        <taxon>Thiotrichaceae</taxon>
        <taxon>Thiothrix</taxon>
    </lineage>
</organism>
<dbReference type="InterPro" id="IPR034154">
    <property type="entry name" value="TOPRIM_DnaG/twinkle"/>
</dbReference>
<evidence type="ECO:0000313" key="3">
    <source>
        <dbReference type="Proteomes" id="UP000510621"/>
    </source>
</evidence>
<proteinExistence type="predicted"/>
<evidence type="ECO:0000313" key="2">
    <source>
        <dbReference type="EMBL" id="QLQ33936.1"/>
    </source>
</evidence>
<dbReference type="EMBL" id="CP059265">
    <property type="protein sequence ID" value="QLQ33936.1"/>
    <property type="molecule type" value="Genomic_DNA"/>
</dbReference>
<keyword evidence="3" id="KW-1185">Reference proteome</keyword>
<gene>
    <name evidence="2" type="ORF">HZT40_22520</name>
</gene>
<reference evidence="2" key="1">
    <citation type="submission" date="2020-06" db="EMBL/GenBank/DDBJ databases">
        <title>Analysis procedures for assessing recovery of high quality, complete, closed genomes from Nanopore long read metagenome sequencing.</title>
        <authorList>
            <person name="Bessarab I."/>
            <person name="Arumugam K."/>
            <person name="Haryono M."/>
            <person name="Liu X."/>
            <person name="Roy S."/>
            <person name="Zuniga-Montanez R.E."/>
            <person name="Qiu G."/>
            <person name="Drautz-Moses D.I."/>
            <person name="Law Y.Y."/>
            <person name="Wuertz S."/>
            <person name="Lauro F.M."/>
            <person name="Huson D.H."/>
            <person name="Williams R.B."/>
        </authorList>
    </citation>
    <scope>NUCLEOTIDE SEQUENCE [LARGE SCALE GENOMIC DNA]</scope>
    <source>
        <strain evidence="2">SSD2</strain>
    </source>
</reference>